<dbReference type="PANTHER" id="PTHR32309:SF13">
    <property type="entry name" value="FERRIC ENTEROBACTIN TRANSPORT PROTEIN FEPE"/>
    <property type="match status" value="1"/>
</dbReference>
<evidence type="ECO:0000256" key="3">
    <source>
        <dbReference type="ARBA" id="ARBA00022475"/>
    </source>
</evidence>
<keyword evidence="4 7" id="KW-0812">Transmembrane</keyword>
<accession>A0A6J4QID9</accession>
<evidence type="ECO:0000256" key="1">
    <source>
        <dbReference type="ARBA" id="ARBA00004651"/>
    </source>
</evidence>
<gene>
    <name evidence="9" type="ORF">AVDCRST_MAG14-232</name>
</gene>
<keyword evidence="5 7" id="KW-1133">Transmembrane helix</keyword>
<dbReference type="Pfam" id="PF02706">
    <property type="entry name" value="Wzz"/>
    <property type="match status" value="1"/>
</dbReference>
<comment type="similarity">
    <text evidence="2">Belongs to the CpsC/CapA family.</text>
</comment>
<evidence type="ECO:0000256" key="4">
    <source>
        <dbReference type="ARBA" id="ARBA00022692"/>
    </source>
</evidence>
<evidence type="ECO:0000259" key="8">
    <source>
        <dbReference type="Pfam" id="PF02706"/>
    </source>
</evidence>
<evidence type="ECO:0000256" key="7">
    <source>
        <dbReference type="SAM" id="Phobius"/>
    </source>
</evidence>
<dbReference type="EMBL" id="CADCVG010000011">
    <property type="protein sequence ID" value="CAA9444314.1"/>
    <property type="molecule type" value="Genomic_DNA"/>
</dbReference>
<evidence type="ECO:0000256" key="6">
    <source>
        <dbReference type="ARBA" id="ARBA00023136"/>
    </source>
</evidence>
<keyword evidence="3" id="KW-1003">Cell membrane</keyword>
<feature type="transmembrane region" description="Helical" evidence="7">
    <location>
        <begin position="37"/>
        <end position="54"/>
    </location>
</feature>
<dbReference type="AlphaFoldDB" id="A0A6J4QID9"/>
<name>A0A6J4QID9_9ACTN</name>
<dbReference type="PANTHER" id="PTHR32309">
    <property type="entry name" value="TYROSINE-PROTEIN KINASE"/>
    <property type="match status" value="1"/>
</dbReference>
<dbReference type="GO" id="GO:0004713">
    <property type="term" value="F:protein tyrosine kinase activity"/>
    <property type="evidence" value="ECO:0007669"/>
    <property type="project" value="TreeGrafter"/>
</dbReference>
<comment type="subcellular location">
    <subcellularLocation>
        <location evidence="1">Cell membrane</location>
        <topology evidence="1">Multi-pass membrane protein</topology>
    </subcellularLocation>
</comment>
<feature type="domain" description="Polysaccharide chain length determinant N-terminal" evidence="8">
    <location>
        <begin position="21"/>
        <end position="74"/>
    </location>
</feature>
<evidence type="ECO:0000256" key="5">
    <source>
        <dbReference type="ARBA" id="ARBA00022989"/>
    </source>
</evidence>
<dbReference type="InterPro" id="IPR050445">
    <property type="entry name" value="Bact_polysacc_biosynth/exp"/>
</dbReference>
<protein>
    <recommendedName>
        <fullName evidence="8">Polysaccharide chain length determinant N-terminal domain-containing protein</fullName>
    </recommendedName>
</protein>
<reference evidence="9" key="1">
    <citation type="submission" date="2020-02" db="EMBL/GenBank/DDBJ databases">
        <authorList>
            <person name="Meier V. D."/>
        </authorList>
    </citation>
    <scope>NUCLEOTIDE SEQUENCE</scope>
    <source>
        <strain evidence="9">AVDCRST_MAG14</strain>
    </source>
</reference>
<keyword evidence="6 7" id="KW-0472">Membrane</keyword>
<evidence type="ECO:0000256" key="2">
    <source>
        <dbReference type="ARBA" id="ARBA00006683"/>
    </source>
</evidence>
<feature type="transmembrane region" description="Helical" evidence="7">
    <location>
        <begin position="189"/>
        <end position="211"/>
    </location>
</feature>
<sequence length="260" mass="28132">MTPSDKRRGGWQDWQREQRDDLTLSEARHILWERRSLVAGCTLLFVAVALLYGLSREPAYTAEAIVSVRSEEGEIGGIAESLDEILYELGSPEATEGFLGEAAARAGWKERPGEFRERLREERLNNGRIEVRFSGRTPGEAAQGANAYAQVFIERVRAFEGRLAGGTVSAEAQVEKAATPPEKSSGPGIFLVMVAAGAGGLFVGGIGALFFEGRARRWSGYKDAELTLRAPVLGVIPDYSDDLSDELPEEAISGREGGTG</sequence>
<proteinExistence type="inferred from homology"/>
<dbReference type="InterPro" id="IPR003856">
    <property type="entry name" value="LPS_length_determ_N"/>
</dbReference>
<dbReference type="GO" id="GO:0005886">
    <property type="term" value="C:plasma membrane"/>
    <property type="evidence" value="ECO:0007669"/>
    <property type="project" value="UniProtKB-SubCell"/>
</dbReference>
<evidence type="ECO:0000313" key="9">
    <source>
        <dbReference type="EMBL" id="CAA9444314.1"/>
    </source>
</evidence>
<organism evidence="9">
    <name type="scientific">uncultured Rubrobacteraceae bacterium</name>
    <dbReference type="NCBI Taxonomy" id="349277"/>
    <lineage>
        <taxon>Bacteria</taxon>
        <taxon>Bacillati</taxon>
        <taxon>Actinomycetota</taxon>
        <taxon>Rubrobacteria</taxon>
        <taxon>Rubrobacterales</taxon>
        <taxon>Rubrobacteraceae</taxon>
        <taxon>environmental samples</taxon>
    </lineage>
</organism>